<reference evidence="2" key="1">
    <citation type="submission" date="2022-06" db="EMBL/GenBank/DDBJ databases">
        <title>Complete Genome Sequence of Arcanobacterium pinnipediorum strain DSM 28752 isolated from a harbour seal.</title>
        <authorList>
            <person name="Borowiak M."/>
            <person name="Kreitlow A."/>
            <person name="Alssahen M."/>
            <person name="Malorny B."/>
            <person name="Laemmler C."/>
            <person name="Prenger-Berninghoff E."/>
            <person name="Siebert U."/>
            <person name="Ploetz M."/>
            <person name="Abdulmawjood A."/>
        </authorList>
    </citation>
    <scope>NUCLEOTIDE SEQUENCE</scope>
    <source>
        <strain evidence="2">DSM 28752</strain>
    </source>
</reference>
<dbReference type="PROSITE" id="PS51257">
    <property type="entry name" value="PROKAR_LIPOPROTEIN"/>
    <property type="match status" value="1"/>
</dbReference>
<feature type="chain" id="PRO_5045779002" description="Lipoprotein" evidence="1">
    <location>
        <begin position="24"/>
        <end position="336"/>
    </location>
</feature>
<accession>A0ABY5AHQ7</accession>
<keyword evidence="3" id="KW-1185">Reference proteome</keyword>
<evidence type="ECO:0008006" key="4">
    <source>
        <dbReference type="Google" id="ProtNLM"/>
    </source>
</evidence>
<evidence type="ECO:0000313" key="2">
    <source>
        <dbReference type="EMBL" id="USR79729.1"/>
    </source>
</evidence>
<feature type="signal peptide" evidence="1">
    <location>
        <begin position="1"/>
        <end position="23"/>
    </location>
</feature>
<protein>
    <recommendedName>
        <fullName evidence="4">Lipoprotein</fullName>
    </recommendedName>
</protein>
<dbReference type="RefSeq" id="WP_252673594.1">
    <property type="nucleotide sequence ID" value="NZ_CP099547.1"/>
</dbReference>
<evidence type="ECO:0000256" key="1">
    <source>
        <dbReference type="SAM" id="SignalP"/>
    </source>
</evidence>
<sequence length="336" mass="35718">MMRNIRFALAVAVAGTVLLAGCAQDTSVPEPQAAAGVSNILPEGKYAEIASAVASALEQADQTRDVGALGDRISGPLRTQREAEYQLAKITQSTSPTSILLNPQEVTVSSGTEFPRTVMAVDTTDTSRGIGTIAVWTQSTARQNYSLWAVVDMFPAPPKIDIVNKQNNDEGYLSENSADYRIDPTTVLDAYATYATNRALGDVPFKEGDPLYEQTQKQEQALTTDLKELGSAKTTFSVPNKDIRAVSTKDGGLVVVGEIRYDTTVSRTKDTAKLKLGSNIGALAEGKQDGVVEVDNPVVAQYSTSVAFYIPPKDSSEPIQLIGASVPALLSVVKAG</sequence>
<dbReference type="EMBL" id="CP099547">
    <property type="protein sequence ID" value="USR79729.1"/>
    <property type="molecule type" value="Genomic_DNA"/>
</dbReference>
<proteinExistence type="predicted"/>
<dbReference type="Proteomes" id="UP001056109">
    <property type="component" value="Chromosome"/>
</dbReference>
<keyword evidence="1" id="KW-0732">Signal</keyword>
<name>A0ABY5AHQ7_9ACTO</name>
<evidence type="ECO:0000313" key="3">
    <source>
        <dbReference type="Proteomes" id="UP001056109"/>
    </source>
</evidence>
<organism evidence="2 3">
    <name type="scientific">Arcanobacterium pinnipediorum</name>
    <dbReference type="NCBI Taxonomy" id="1503041"/>
    <lineage>
        <taxon>Bacteria</taxon>
        <taxon>Bacillati</taxon>
        <taxon>Actinomycetota</taxon>
        <taxon>Actinomycetes</taxon>
        <taxon>Actinomycetales</taxon>
        <taxon>Actinomycetaceae</taxon>
        <taxon>Arcanobacterium</taxon>
    </lineage>
</organism>
<gene>
    <name evidence="2" type="ORF">NG665_01690</name>
</gene>